<name>A0ABV0ZP79_9TELE</name>
<evidence type="ECO:0000256" key="1">
    <source>
        <dbReference type="SAM" id="Phobius"/>
    </source>
</evidence>
<comment type="caution">
    <text evidence="2">The sequence shown here is derived from an EMBL/GenBank/DDBJ whole genome shotgun (WGS) entry which is preliminary data.</text>
</comment>
<reference evidence="2 3" key="1">
    <citation type="submission" date="2021-06" db="EMBL/GenBank/DDBJ databases">
        <authorList>
            <person name="Palmer J.M."/>
        </authorList>
    </citation>
    <scope>NUCLEOTIDE SEQUENCE [LARGE SCALE GENOMIC DNA]</scope>
    <source>
        <strain evidence="2 3">AS_MEX2019</strain>
        <tissue evidence="2">Muscle</tissue>
    </source>
</reference>
<keyword evidence="1" id="KW-1133">Transmembrane helix</keyword>
<dbReference type="EMBL" id="JAHRIP010067682">
    <property type="protein sequence ID" value="MEQ2307755.1"/>
    <property type="molecule type" value="Genomic_DNA"/>
</dbReference>
<dbReference type="Proteomes" id="UP001469553">
    <property type="component" value="Unassembled WGS sequence"/>
</dbReference>
<evidence type="ECO:0000313" key="2">
    <source>
        <dbReference type="EMBL" id="MEQ2307755.1"/>
    </source>
</evidence>
<gene>
    <name evidence="2" type="ORF">AMECASPLE_021458</name>
</gene>
<proteinExistence type="predicted"/>
<keyword evidence="1" id="KW-0472">Membrane</keyword>
<sequence length="82" mass="9537">MAQHLYTGTESPMMLCEILLSSLWFLFVIFWAETISVWLFLSIFYQDQAFYHWGDGVFADDPGEIIYMLSRADNSAETEPQT</sequence>
<protein>
    <submittedName>
        <fullName evidence="2">Uncharacterized protein</fullName>
    </submittedName>
</protein>
<evidence type="ECO:0000313" key="3">
    <source>
        <dbReference type="Proteomes" id="UP001469553"/>
    </source>
</evidence>
<organism evidence="2 3">
    <name type="scientific">Ameca splendens</name>
    <dbReference type="NCBI Taxonomy" id="208324"/>
    <lineage>
        <taxon>Eukaryota</taxon>
        <taxon>Metazoa</taxon>
        <taxon>Chordata</taxon>
        <taxon>Craniata</taxon>
        <taxon>Vertebrata</taxon>
        <taxon>Euteleostomi</taxon>
        <taxon>Actinopterygii</taxon>
        <taxon>Neopterygii</taxon>
        <taxon>Teleostei</taxon>
        <taxon>Neoteleostei</taxon>
        <taxon>Acanthomorphata</taxon>
        <taxon>Ovalentaria</taxon>
        <taxon>Atherinomorphae</taxon>
        <taxon>Cyprinodontiformes</taxon>
        <taxon>Goodeidae</taxon>
        <taxon>Ameca</taxon>
    </lineage>
</organism>
<feature type="transmembrane region" description="Helical" evidence="1">
    <location>
        <begin position="23"/>
        <end position="45"/>
    </location>
</feature>
<keyword evidence="1" id="KW-0812">Transmembrane</keyword>
<accession>A0ABV0ZP79</accession>
<keyword evidence="3" id="KW-1185">Reference proteome</keyword>